<evidence type="ECO:0000259" key="2">
    <source>
        <dbReference type="Pfam" id="PF04773"/>
    </source>
</evidence>
<dbReference type="InterPro" id="IPR018392">
    <property type="entry name" value="LysM"/>
</dbReference>
<proteinExistence type="predicted"/>
<dbReference type="CDD" id="cd00118">
    <property type="entry name" value="LysM"/>
    <property type="match status" value="1"/>
</dbReference>
<organism evidence="3 4">
    <name type="scientific">Roseateles aquae</name>
    <dbReference type="NCBI Taxonomy" id="3077235"/>
    <lineage>
        <taxon>Bacteria</taxon>
        <taxon>Pseudomonadati</taxon>
        <taxon>Pseudomonadota</taxon>
        <taxon>Betaproteobacteria</taxon>
        <taxon>Burkholderiales</taxon>
        <taxon>Sphaerotilaceae</taxon>
        <taxon>Roseateles</taxon>
    </lineage>
</organism>
<dbReference type="Gene3D" id="3.10.350.10">
    <property type="entry name" value="LysM domain"/>
    <property type="match status" value="1"/>
</dbReference>
<evidence type="ECO:0000256" key="1">
    <source>
        <dbReference type="SAM" id="SignalP"/>
    </source>
</evidence>
<dbReference type="InterPro" id="IPR006860">
    <property type="entry name" value="FecR"/>
</dbReference>
<dbReference type="PANTHER" id="PTHR38731">
    <property type="entry name" value="LIPL45-RELATED LIPOPROTEIN-RELATED"/>
    <property type="match status" value="1"/>
</dbReference>
<dbReference type="PIRSF" id="PIRSF029644">
    <property type="entry name" value="UCP029644"/>
    <property type="match status" value="1"/>
</dbReference>
<sequence>MAAVSLRRSVHFSAAAIALSLQVPGWAATAARAPATPPSDSDWIYRIQPGDTLIALTAAYLQPGHHWRELQRLNKVANPLRLPPGGALRMPLAWLAREAAVAEVFFVKGQVLLRREGAAEQPLQMGMSLRSGDALQSASQSSASLRFADGSRLLIPPDTVLTLEQLLVYGRSAIPAVQLRLQRGGADSQVRPNPGRLPLYEVRTPSANLGVRGTEFRVQVADAAHTRMEVLQGAVGASAGKAQPELRVAAGQGLLAQPGQALHASPLPAAPSTAGLPALLERVPLRLAWAGQAGASAWRAQVFAHHDVDRLLLDSLSPEPQVRWDELPDGDYTLRLRAVDAQGLEGLASDHDFRLKARPEPPLVQAPAAQARLYGERVELRWTQNTAARAYRLQLAQDVGFTQLQQDLPALSGASHTLSLPPGRYHWRLAALAADAGVFGGEQGPFGDAQQFELRPLPPAPPPAEPQLDGDHLQLRWGAQAGVARYELQLADDERFTLGLQTLNTEQAAISLPRPAHGRHYLRLRGFDADGQAGPWGQVQLIEVPWPRWPWLLPLLLLLH</sequence>
<dbReference type="Pfam" id="PF04773">
    <property type="entry name" value="FecR"/>
    <property type="match status" value="1"/>
</dbReference>
<dbReference type="InterPro" id="IPR016930">
    <property type="entry name" value="UCP029644"/>
</dbReference>
<dbReference type="InterPro" id="IPR036779">
    <property type="entry name" value="LysM_dom_sf"/>
</dbReference>
<reference evidence="3" key="1">
    <citation type="submission" date="2023-09" db="EMBL/GenBank/DDBJ databases">
        <title>Paucibacter sp. APW11 Genome sequencing and assembly.</title>
        <authorList>
            <person name="Kim I."/>
        </authorList>
    </citation>
    <scope>NUCLEOTIDE SEQUENCE</scope>
    <source>
        <strain evidence="3">APW11</strain>
    </source>
</reference>
<comment type="caution">
    <text evidence="3">The sequence shown here is derived from an EMBL/GenBank/DDBJ whole genome shotgun (WGS) entry which is preliminary data.</text>
</comment>
<feature type="signal peptide" evidence="1">
    <location>
        <begin position="1"/>
        <end position="27"/>
    </location>
</feature>
<evidence type="ECO:0000313" key="4">
    <source>
        <dbReference type="Proteomes" id="UP001246372"/>
    </source>
</evidence>
<evidence type="ECO:0000313" key="3">
    <source>
        <dbReference type="EMBL" id="MDT9000737.1"/>
    </source>
</evidence>
<dbReference type="Proteomes" id="UP001246372">
    <property type="component" value="Unassembled WGS sequence"/>
</dbReference>
<feature type="domain" description="FecR protein" evidence="2">
    <location>
        <begin position="134"/>
        <end position="235"/>
    </location>
</feature>
<keyword evidence="1" id="KW-0732">Signal</keyword>
<dbReference type="Gene3D" id="2.60.120.1440">
    <property type="match status" value="1"/>
</dbReference>
<protein>
    <submittedName>
        <fullName evidence="3">FecR domain-containing protein</fullName>
    </submittedName>
</protein>
<dbReference type="InterPro" id="IPR013783">
    <property type="entry name" value="Ig-like_fold"/>
</dbReference>
<dbReference type="EMBL" id="JAVXZY010000006">
    <property type="protein sequence ID" value="MDT9000737.1"/>
    <property type="molecule type" value="Genomic_DNA"/>
</dbReference>
<gene>
    <name evidence="3" type="ORF">RQP53_15785</name>
</gene>
<name>A0ABU3PDT0_9BURK</name>
<dbReference type="RefSeq" id="WP_315651592.1">
    <property type="nucleotide sequence ID" value="NZ_JAVXZY010000006.1"/>
</dbReference>
<feature type="chain" id="PRO_5045921143" evidence="1">
    <location>
        <begin position="28"/>
        <end position="560"/>
    </location>
</feature>
<dbReference type="Gene3D" id="2.60.40.10">
    <property type="entry name" value="Immunoglobulins"/>
    <property type="match status" value="2"/>
</dbReference>
<accession>A0ABU3PDT0</accession>
<keyword evidence="4" id="KW-1185">Reference proteome</keyword>